<proteinExistence type="predicted"/>
<reference evidence="1 2" key="1">
    <citation type="submission" date="2013-05" db="EMBL/GenBank/DDBJ databases">
        <authorList>
            <person name="Strain E.A."/>
            <person name="Brown E."/>
            <person name="Allard M.W."/>
            <person name="Luo Y.L."/>
        </authorList>
    </citation>
    <scope>NUCLEOTIDE SEQUENCE [LARGE SCALE GENOMIC DNA]</scope>
    <source>
        <strain evidence="1 2">TS-15</strain>
    </source>
</reference>
<comment type="caution">
    <text evidence="1">The sequence shown here is derived from an EMBL/GenBank/DDBJ whole genome shotgun (WGS) entry which is preliminary data.</text>
</comment>
<dbReference type="Proteomes" id="UP000015344">
    <property type="component" value="Unassembled WGS sequence"/>
</dbReference>
<name>S9U3N6_PAEAL</name>
<dbReference type="EMBL" id="ATMT01000002">
    <property type="protein sequence ID" value="EPY09161.1"/>
    <property type="molecule type" value="Genomic_DNA"/>
</dbReference>
<dbReference type="PATRIC" id="fig|1117108.3.peg.170"/>
<organism evidence="1 2">
    <name type="scientific">Paenibacillus alvei TS-15</name>
    <dbReference type="NCBI Taxonomy" id="1117108"/>
    <lineage>
        <taxon>Bacteria</taxon>
        <taxon>Bacillati</taxon>
        <taxon>Bacillota</taxon>
        <taxon>Bacilli</taxon>
        <taxon>Bacillales</taxon>
        <taxon>Paenibacillaceae</taxon>
        <taxon>Paenibacillus</taxon>
    </lineage>
</organism>
<accession>S9U3N6</accession>
<dbReference type="RefSeq" id="WP_021257780.1">
    <property type="nucleotide sequence ID" value="NZ_ATMT01000002.1"/>
</dbReference>
<protein>
    <submittedName>
        <fullName evidence="1">Uncharacterized protein</fullName>
    </submittedName>
</protein>
<sequence length="117" mass="13380">MLRDNEGEKLFGLTPVFSSMALYSDQHRIDILKDVPFWERIFEQVNQAVHNKTMAIPETASQLTPEMLSKKLFIEGKSAMTVARQDLLYRYIANVNKFNLGLVTVPVDPAILIPPFR</sequence>
<evidence type="ECO:0000313" key="2">
    <source>
        <dbReference type="Proteomes" id="UP000015344"/>
    </source>
</evidence>
<dbReference type="Gene3D" id="3.40.190.10">
    <property type="entry name" value="Periplasmic binding protein-like II"/>
    <property type="match status" value="1"/>
</dbReference>
<evidence type="ECO:0000313" key="1">
    <source>
        <dbReference type="EMBL" id="EPY09161.1"/>
    </source>
</evidence>
<gene>
    <name evidence="1" type="ORF">PAALTS15_00835</name>
</gene>
<dbReference type="AlphaFoldDB" id="S9U3N6"/>